<evidence type="ECO:0000256" key="1">
    <source>
        <dbReference type="ARBA" id="ARBA00022801"/>
    </source>
</evidence>
<feature type="transmembrane region" description="Helical" evidence="3">
    <location>
        <begin position="275"/>
        <end position="299"/>
    </location>
</feature>
<comment type="caution">
    <text evidence="4">The sequence shown here is derived from an EMBL/GenBank/DDBJ whole genome shotgun (WGS) entry which is preliminary data.</text>
</comment>
<dbReference type="Gene3D" id="2.40.260.10">
    <property type="entry name" value="Sortase"/>
    <property type="match status" value="1"/>
</dbReference>
<keyword evidence="1" id="KW-0378">Hydrolase</keyword>
<protein>
    <submittedName>
        <fullName evidence="4">Sortase</fullName>
    </submittedName>
</protein>
<name>A0ABQ3SV38_9ACTN</name>
<evidence type="ECO:0000313" key="5">
    <source>
        <dbReference type="Proteomes" id="UP000613974"/>
    </source>
</evidence>
<feature type="transmembrane region" description="Helical" evidence="3">
    <location>
        <begin position="250"/>
        <end position="269"/>
    </location>
</feature>
<dbReference type="Pfam" id="PF04203">
    <property type="entry name" value="Sortase"/>
    <property type="match status" value="1"/>
</dbReference>
<proteinExistence type="predicted"/>
<dbReference type="RefSeq" id="WP_189737097.1">
    <property type="nucleotide sequence ID" value="NZ_BMRL01000005.1"/>
</dbReference>
<feature type="region of interest" description="Disordered" evidence="2">
    <location>
        <begin position="1"/>
        <end position="29"/>
    </location>
</feature>
<evidence type="ECO:0000256" key="2">
    <source>
        <dbReference type="SAM" id="MobiDB-lite"/>
    </source>
</evidence>
<dbReference type="GeneID" id="95590243"/>
<dbReference type="InterPro" id="IPR005754">
    <property type="entry name" value="Sortase"/>
</dbReference>
<keyword evidence="3" id="KW-0812">Transmembrane</keyword>
<organism evidence="4 5">
    <name type="scientific">Streptomyces nojiriensis</name>
    <dbReference type="NCBI Taxonomy" id="66374"/>
    <lineage>
        <taxon>Bacteria</taxon>
        <taxon>Bacillati</taxon>
        <taxon>Actinomycetota</taxon>
        <taxon>Actinomycetes</taxon>
        <taxon>Kitasatosporales</taxon>
        <taxon>Streptomycetaceae</taxon>
        <taxon>Streptomyces</taxon>
    </lineage>
</organism>
<gene>
    <name evidence="4" type="ORF">Snoj_59270</name>
</gene>
<dbReference type="SUPFAM" id="SSF63817">
    <property type="entry name" value="Sortase"/>
    <property type="match status" value="1"/>
</dbReference>
<evidence type="ECO:0000256" key="3">
    <source>
        <dbReference type="SAM" id="Phobius"/>
    </source>
</evidence>
<keyword evidence="3" id="KW-0472">Membrane</keyword>
<dbReference type="Proteomes" id="UP000613974">
    <property type="component" value="Unassembled WGS sequence"/>
</dbReference>
<keyword evidence="5" id="KW-1185">Reference proteome</keyword>
<dbReference type="EMBL" id="BNEC01000005">
    <property type="protein sequence ID" value="GHI72009.1"/>
    <property type="molecule type" value="Genomic_DNA"/>
</dbReference>
<feature type="compositionally biased region" description="Low complexity" evidence="2">
    <location>
        <begin position="14"/>
        <end position="29"/>
    </location>
</feature>
<keyword evidence="3" id="KW-1133">Transmembrane helix</keyword>
<accession>A0ABQ3SV38</accession>
<sequence>MTATATEPVDVRPDPAGAVRAPAGPGSAPAAGPGLWAAGAALAILGALLLGFVAEVGPLGHLRHERDRRVGYAELRDKLANATAPLGPTEAGAPVALLAIPQIGVREVVREATTAEVLASGPGHRRDTVLPGQPGTSILMGRQAGYGGPFGHIGDLERGETFTVTTGQGEHAYRVLGVRRAGDPQPARPTGEAGLLTLMTADGTPYMPGGVLQVDAELVSPAQQSGGRAPGRLPADEAPMAGQSTAWMPLILWGQALLLAAAALAWARVRWGRAHTWLVGFPVLAALGLAVSDQAALLLPNLL</sequence>
<reference evidence="5" key="1">
    <citation type="submission" date="2023-07" db="EMBL/GenBank/DDBJ databases">
        <title>Whole genome shotgun sequence of Streptomyces nojiriensis NBRC 13794.</title>
        <authorList>
            <person name="Komaki H."/>
            <person name="Tamura T."/>
        </authorList>
    </citation>
    <scope>NUCLEOTIDE SEQUENCE [LARGE SCALE GENOMIC DNA]</scope>
    <source>
        <strain evidence="5">NBRC 13794</strain>
    </source>
</reference>
<dbReference type="InterPro" id="IPR023365">
    <property type="entry name" value="Sortase_dom-sf"/>
</dbReference>
<evidence type="ECO:0000313" key="4">
    <source>
        <dbReference type="EMBL" id="GHI72009.1"/>
    </source>
</evidence>
<feature type="transmembrane region" description="Helical" evidence="3">
    <location>
        <begin position="35"/>
        <end position="59"/>
    </location>
</feature>